<evidence type="ECO:0000256" key="2">
    <source>
        <dbReference type="SAM" id="SignalP"/>
    </source>
</evidence>
<gene>
    <name evidence="3" type="ORF">ACFFIA_39420</name>
</gene>
<organism evidence="3 4">
    <name type="scientific">Phytohabitans kaempferiae</name>
    <dbReference type="NCBI Taxonomy" id="1620943"/>
    <lineage>
        <taxon>Bacteria</taxon>
        <taxon>Bacillati</taxon>
        <taxon>Actinomycetota</taxon>
        <taxon>Actinomycetes</taxon>
        <taxon>Micromonosporales</taxon>
        <taxon>Micromonosporaceae</taxon>
    </lineage>
</organism>
<evidence type="ECO:0000313" key="4">
    <source>
        <dbReference type="Proteomes" id="UP001589867"/>
    </source>
</evidence>
<dbReference type="InterPro" id="IPR038468">
    <property type="entry name" value="MmpS_C"/>
</dbReference>
<evidence type="ECO:0008006" key="5">
    <source>
        <dbReference type="Google" id="ProtNLM"/>
    </source>
</evidence>
<feature type="compositionally biased region" description="Low complexity" evidence="1">
    <location>
        <begin position="28"/>
        <end position="54"/>
    </location>
</feature>
<keyword evidence="2" id="KW-0732">Signal</keyword>
<accession>A0ABV6MG42</accession>
<sequence length="151" mass="14725">MPPIARLVPAAAAVVLLAAGCGGDADEPPAAAPATSGAAPAASPSPSLPAASTPAARRPHILVFTVTGTAPVTSLTYVLDGKSTKVGAVKLPWRLPVDVPADGLTHEWSLTVDHGKGSVEALAIFNGAVTARTQGQTSGTGTASTGGSVQG</sequence>
<name>A0ABV6MG42_9ACTN</name>
<evidence type="ECO:0000313" key="3">
    <source>
        <dbReference type="EMBL" id="MFC0533692.1"/>
    </source>
</evidence>
<proteinExistence type="predicted"/>
<dbReference type="Gene3D" id="2.60.40.2880">
    <property type="entry name" value="MmpS1-5, C-terminal soluble domain"/>
    <property type="match status" value="1"/>
</dbReference>
<feature type="region of interest" description="Disordered" evidence="1">
    <location>
        <begin position="26"/>
        <end position="54"/>
    </location>
</feature>
<dbReference type="RefSeq" id="WP_377261627.1">
    <property type="nucleotide sequence ID" value="NZ_JBHLUH010000089.1"/>
</dbReference>
<protein>
    <recommendedName>
        <fullName evidence="5">CopC domain-containing protein</fullName>
    </recommendedName>
</protein>
<dbReference type="EMBL" id="JBHLUH010000089">
    <property type="protein sequence ID" value="MFC0533692.1"/>
    <property type="molecule type" value="Genomic_DNA"/>
</dbReference>
<comment type="caution">
    <text evidence="3">The sequence shown here is derived from an EMBL/GenBank/DDBJ whole genome shotgun (WGS) entry which is preliminary data.</text>
</comment>
<evidence type="ECO:0000256" key="1">
    <source>
        <dbReference type="SAM" id="MobiDB-lite"/>
    </source>
</evidence>
<dbReference type="PROSITE" id="PS51257">
    <property type="entry name" value="PROKAR_LIPOPROTEIN"/>
    <property type="match status" value="1"/>
</dbReference>
<feature type="chain" id="PRO_5046279519" description="CopC domain-containing protein" evidence="2">
    <location>
        <begin position="26"/>
        <end position="151"/>
    </location>
</feature>
<keyword evidence="4" id="KW-1185">Reference proteome</keyword>
<reference evidence="3 4" key="1">
    <citation type="submission" date="2024-09" db="EMBL/GenBank/DDBJ databases">
        <authorList>
            <person name="Sun Q."/>
            <person name="Mori K."/>
        </authorList>
    </citation>
    <scope>NUCLEOTIDE SEQUENCE [LARGE SCALE GENOMIC DNA]</scope>
    <source>
        <strain evidence="3 4">TBRC 3947</strain>
    </source>
</reference>
<feature type="signal peptide" evidence="2">
    <location>
        <begin position="1"/>
        <end position="25"/>
    </location>
</feature>
<dbReference type="Proteomes" id="UP001589867">
    <property type="component" value="Unassembled WGS sequence"/>
</dbReference>